<evidence type="ECO:0000313" key="2">
    <source>
        <dbReference type="Proteomes" id="UP000299102"/>
    </source>
</evidence>
<dbReference type="AlphaFoldDB" id="A0A4C1ZLK4"/>
<name>A0A4C1ZLK4_EUMVA</name>
<keyword evidence="2" id="KW-1185">Reference proteome</keyword>
<gene>
    <name evidence="1" type="ORF">EVAR_62769_1</name>
</gene>
<dbReference type="EMBL" id="BGZK01001897">
    <property type="protein sequence ID" value="GBP87954.1"/>
    <property type="molecule type" value="Genomic_DNA"/>
</dbReference>
<accession>A0A4C1ZLK4</accession>
<protein>
    <submittedName>
        <fullName evidence="1">Uncharacterized protein</fullName>
    </submittedName>
</protein>
<sequence length="73" mass="8314">MKGLRFDADKSESQIAGEDLKPHKLVILPNGKSQIPQIRKEGRCLRASLASPTSINRFMKTRQFRALKFLTFP</sequence>
<proteinExistence type="predicted"/>
<evidence type="ECO:0000313" key="1">
    <source>
        <dbReference type="EMBL" id="GBP87954.1"/>
    </source>
</evidence>
<comment type="caution">
    <text evidence="1">The sequence shown here is derived from an EMBL/GenBank/DDBJ whole genome shotgun (WGS) entry which is preliminary data.</text>
</comment>
<reference evidence="1 2" key="1">
    <citation type="journal article" date="2019" name="Commun. Biol.">
        <title>The bagworm genome reveals a unique fibroin gene that provides high tensile strength.</title>
        <authorList>
            <person name="Kono N."/>
            <person name="Nakamura H."/>
            <person name="Ohtoshi R."/>
            <person name="Tomita M."/>
            <person name="Numata K."/>
            <person name="Arakawa K."/>
        </authorList>
    </citation>
    <scope>NUCLEOTIDE SEQUENCE [LARGE SCALE GENOMIC DNA]</scope>
</reference>
<dbReference type="Proteomes" id="UP000299102">
    <property type="component" value="Unassembled WGS sequence"/>
</dbReference>
<organism evidence="1 2">
    <name type="scientific">Eumeta variegata</name>
    <name type="common">Bagworm moth</name>
    <name type="synonym">Eumeta japonica</name>
    <dbReference type="NCBI Taxonomy" id="151549"/>
    <lineage>
        <taxon>Eukaryota</taxon>
        <taxon>Metazoa</taxon>
        <taxon>Ecdysozoa</taxon>
        <taxon>Arthropoda</taxon>
        <taxon>Hexapoda</taxon>
        <taxon>Insecta</taxon>
        <taxon>Pterygota</taxon>
        <taxon>Neoptera</taxon>
        <taxon>Endopterygota</taxon>
        <taxon>Lepidoptera</taxon>
        <taxon>Glossata</taxon>
        <taxon>Ditrysia</taxon>
        <taxon>Tineoidea</taxon>
        <taxon>Psychidae</taxon>
        <taxon>Oiketicinae</taxon>
        <taxon>Eumeta</taxon>
    </lineage>
</organism>